<protein>
    <recommendedName>
        <fullName evidence="2">Pyruvate kinase C-terminal domain-containing protein</fullName>
    </recommendedName>
</protein>
<dbReference type="Gene3D" id="3.40.1380.20">
    <property type="entry name" value="Pyruvate kinase, C-terminal domain"/>
    <property type="match status" value="1"/>
</dbReference>
<proteinExistence type="predicted"/>
<accession>A0A644ZIJ8</accession>
<evidence type="ECO:0008006" key="2">
    <source>
        <dbReference type="Google" id="ProtNLM"/>
    </source>
</evidence>
<name>A0A644ZIJ8_9ZZZZ</name>
<organism evidence="1">
    <name type="scientific">bioreactor metagenome</name>
    <dbReference type="NCBI Taxonomy" id="1076179"/>
    <lineage>
        <taxon>unclassified sequences</taxon>
        <taxon>metagenomes</taxon>
        <taxon>ecological metagenomes</taxon>
    </lineage>
</organism>
<evidence type="ECO:0000313" key="1">
    <source>
        <dbReference type="EMBL" id="MPM40676.1"/>
    </source>
</evidence>
<dbReference type="AlphaFoldDB" id="A0A644ZIJ8"/>
<reference evidence="1" key="1">
    <citation type="submission" date="2019-08" db="EMBL/GenBank/DDBJ databases">
        <authorList>
            <person name="Kucharzyk K."/>
            <person name="Murdoch R.W."/>
            <person name="Higgins S."/>
            <person name="Loffler F."/>
        </authorList>
    </citation>
    <scope>NUCLEOTIDE SEQUENCE</scope>
</reference>
<dbReference type="EMBL" id="VSSQ01009089">
    <property type="protein sequence ID" value="MPM40676.1"/>
    <property type="molecule type" value="Genomic_DNA"/>
</dbReference>
<gene>
    <name evidence="1" type="ORF">SDC9_87322</name>
</gene>
<sequence length="51" mass="5316">MALDAGCVPFGEKVISLGGTGRGLDAAIVITPGYAQRVFSTQVHKIICKPE</sequence>
<comment type="caution">
    <text evidence="1">The sequence shown here is derived from an EMBL/GenBank/DDBJ whole genome shotgun (WGS) entry which is preliminary data.</text>
</comment>
<dbReference type="InterPro" id="IPR036918">
    <property type="entry name" value="Pyrv_Knase_C_sf"/>
</dbReference>
<dbReference type="SUPFAM" id="SSF52935">
    <property type="entry name" value="PK C-terminal domain-like"/>
    <property type="match status" value="1"/>
</dbReference>